<keyword evidence="3" id="KW-0963">Cytoplasm</keyword>
<keyword evidence="4" id="KW-0762">Sugar transport</keyword>
<evidence type="ECO:0000256" key="6">
    <source>
        <dbReference type="ARBA" id="ARBA00022683"/>
    </source>
</evidence>
<dbReference type="SUPFAM" id="SSF52728">
    <property type="entry name" value="PTS IIb component"/>
    <property type="match status" value="1"/>
</dbReference>
<dbReference type="GO" id="GO:0009401">
    <property type="term" value="P:phosphoenolpyruvate-dependent sugar phosphotransferase system"/>
    <property type="evidence" value="ECO:0007669"/>
    <property type="project" value="UniProtKB-KW"/>
</dbReference>
<feature type="domain" description="PTS EIIB type-4" evidence="8">
    <location>
        <begin position="1"/>
        <end position="158"/>
    </location>
</feature>
<gene>
    <name evidence="9" type="ORF">FC62_GL001071</name>
</gene>
<evidence type="ECO:0000313" key="10">
    <source>
        <dbReference type="Proteomes" id="UP000050909"/>
    </source>
</evidence>
<sequence>MAIVAARVDERMIHGQVAMVWTNTVNADRILVVNDEVVKDEMQIQGLKLARPAGIKLGIASIARSVENLKSDKYANENVFVITRNIPDMAALIDGGVNIPVFNVGNISAKDGSRQIKKSVSVTPKDEEIIHRLTSQGIKITAQMIPNEPNASIESFLG</sequence>
<keyword evidence="6" id="KW-0598">Phosphotransferase system</keyword>
<reference evidence="9 10" key="1">
    <citation type="journal article" date="2015" name="Genome Announc.">
        <title>Expanding the biotechnology potential of lactobacilli through comparative genomics of 213 strains and associated genera.</title>
        <authorList>
            <person name="Sun Z."/>
            <person name="Harris H.M."/>
            <person name="McCann A."/>
            <person name="Guo C."/>
            <person name="Argimon S."/>
            <person name="Zhang W."/>
            <person name="Yang X."/>
            <person name="Jeffery I.B."/>
            <person name="Cooney J.C."/>
            <person name="Kagawa T.F."/>
            <person name="Liu W."/>
            <person name="Song Y."/>
            <person name="Salvetti E."/>
            <person name="Wrobel A."/>
            <person name="Rasinkangas P."/>
            <person name="Parkhill J."/>
            <person name="Rea M.C."/>
            <person name="O'Sullivan O."/>
            <person name="Ritari J."/>
            <person name="Douillard F.P."/>
            <person name="Paul Ross R."/>
            <person name="Yang R."/>
            <person name="Briner A.E."/>
            <person name="Felis G.E."/>
            <person name="de Vos W.M."/>
            <person name="Barrangou R."/>
            <person name="Klaenhammer T.R."/>
            <person name="Caufield P.W."/>
            <person name="Cui Y."/>
            <person name="Zhang H."/>
            <person name="O'Toole P.W."/>
        </authorList>
    </citation>
    <scope>NUCLEOTIDE SEQUENCE [LARGE SCALE GENOMIC DNA]</scope>
    <source>
        <strain evidence="9 10">DSM 20534</strain>
    </source>
</reference>
<dbReference type="InterPro" id="IPR036667">
    <property type="entry name" value="PTS_IIB_sorbose-sp_sf"/>
</dbReference>
<evidence type="ECO:0000256" key="2">
    <source>
        <dbReference type="ARBA" id="ARBA00022448"/>
    </source>
</evidence>
<dbReference type="GO" id="GO:0008982">
    <property type="term" value="F:protein-N(PI)-phosphohistidine-sugar phosphotransferase activity"/>
    <property type="evidence" value="ECO:0007669"/>
    <property type="project" value="InterPro"/>
</dbReference>
<evidence type="ECO:0000259" key="8">
    <source>
        <dbReference type="PROSITE" id="PS51101"/>
    </source>
</evidence>
<dbReference type="GO" id="GO:0005737">
    <property type="term" value="C:cytoplasm"/>
    <property type="evidence" value="ECO:0007669"/>
    <property type="project" value="UniProtKB-SubCell"/>
</dbReference>
<keyword evidence="7" id="KW-0418">Kinase</keyword>
<protein>
    <submittedName>
        <fullName evidence="9">PTS family mannose fructose sorbose porter, IIB component</fullName>
    </submittedName>
</protein>
<dbReference type="InterPro" id="IPR004720">
    <property type="entry name" value="PTS_IIB_sorbose-sp"/>
</dbReference>
<keyword evidence="5" id="KW-0808">Transferase</keyword>
<keyword evidence="2" id="KW-0813">Transport</keyword>
<dbReference type="EMBL" id="AZCV01000003">
    <property type="protein sequence ID" value="KRK37741.1"/>
    <property type="molecule type" value="Genomic_DNA"/>
</dbReference>
<dbReference type="RefSeq" id="WP_054745688.1">
    <property type="nucleotide sequence ID" value="NZ_AZCV01000003.1"/>
</dbReference>
<dbReference type="Proteomes" id="UP000050909">
    <property type="component" value="Unassembled WGS sequence"/>
</dbReference>
<organism evidence="9 10">
    <name type="scientific">Amylolactobacillus amylotrophicus DSM 20534</name>
    <dbReference type="NCBI Taxonomy" id="1423722"/>
    <lineage>
        <taxon>Bacteria</taxon>
        <taxon>Bacillati</taxon>
        <taxon>Bacillota</taxon>
        <taxon>Bacilli</taxon>
        <taxon>Lactobacillales</taxon>
        <taxon>Lactobacillaceae</taxon>
        <taxon>Amylolactobacillus</taxon>
    </lineage>
</organism>
<dbReference type="PROSITE" id="PS51101">
    <property type="entry name" value="PTS_EIIB_TYPE_4"/>
    <property type="match status" value="1"/>
</dbReference>
<keyword evidence="10" id="KW-1185">Reference proteome</keyword>
<evidence type="ECO:0000256" key="7">
    <source>
        <dbReference type="ARBA" id="ARBA00022777"/>
    </source>
</evidence>
<dbReference type="Gene3D" id="3.40.35.10">
    <property type="entry name" value="Phosphotransferase system, sorbose subfamily IIB component"/>
    <property type="match status" value="1"/>
</dbReference>
<comment type="caution">
    <text evidence="9">The sequence shown here is derived from an EMBL/GenBank/DDBJ whole genome shotgun (WGS) entry which is preliminary data.</text>
</comment>
<evidence type="ECO:0000256" key="3">
    <source>
        <dbReference type="ARBA" id="ARBA00022490"/>
    </source>
</evidence>
<dbReference type="GO" id="GO:0016301">
    <property type="term" value="F:kinase activity"/>
    <property type="evidence" value="ECO:0007669"/>
    <property type="project" value="UniProtKB-KW"/>
</dbReference>
<dbReference type="Pfam" id="PF03830">
    <property type="entry name" value="PTSIIB_sorb"/>
    <property type="match status" value="1"/>
</dbReference>
<proteinExistence type="predicted"/>
<dbReference type="AlphaFoldDB" id="A0A0R1GU58"/>
<dbReference type="PATRIC" id="fig|1423722.3.peg.1093"/>
<comment type="subcellular location">
    <subcellularLocation>
        <location evidence="1">Cytoplasm</location>
    </subcellularLocation>
</comment>
<evidence type="ECO:0000256" key="4">
    <source>
        <dbReference type="ARBA" id="ARBA00022597"/>
    </source>
</evidence>
<accession>A0A0R1GU58</accession>
<evidence type="ECO:0000313" key="9">
    <source>
        <dbReference type="EMBL" id="KRK37741.1"/>
    </source>
</evidence>
<evidence type="ECO:0000256" key="5">
    <source>
        <dbReference type="ARBA" id="ARBA00022679"/>
    </source>
</evidence>
<evidence type="ECO:0000256" key="1">
    <source>
        <dbReference type="ARBA" id="ARBA00004496"/>
    </source>
</evidence>
<name>A0A0R1GU58_9LACO</name>